<evidence type="ECO:0000313" key="2">
    <source>
        <dbReference type="EMBL" id="KAI7743552.1"/>
    </source>
</evidence>
<protein>
    <submittedName>
        <fullName evidence="2">Uncharacterized protein</fullName>
    </submittedName>
</protein>
<dbReference type="Proteomes" id="UP001206925">
    <property type="component" value="Unassembled WGS sequence"/>
</dbReference>
<keyword evidence="3" id="KW-1185">Reference proteome</keyword>
<feature type="region of interest" description="Disordered" evidence="1">
    <location>
        <begin position="1"/>
        <end position="31"/>
    </location>
</feature>
<feature type="compositionally biased region" description="Basic and acidic residues" evidence="1">
    <location>
        <begin position="1"/>
        <end position="17"/>
    </location>
</feature>
<proteinExistence type="predicted"/>
<sequence>MHNTNKADKSGEYRPNDRPSSSTPPPNTISQGSKLLKQECVSHSCFKLARICSMELVSVATTALSSAVTRVSPADAAGASVAVVSALGFVRLNI</sequence>
<accession>A0AAD5CKJ8</accession>
<evidence type="ECO:0000256" key="1">
    <source>
        <dbReference type="SAM" id="MobiDB-lite"/>
    </source>
</evidence>
<evidence type="ECO:0000313" key="3">
    <source>
        <dbReference type="Proteomes" id="UP001206925"/>
    </source>
</evidence>
<organism evidence="2 3">
    <name type="scientific">Ambrosia artemisiifolia</name>
    <name type="common">Common ragweed</name>
    <dbReference type="NCBI Taxonomy" id="4212"/>
    <lineage>
        <taxon>Eukaryota</taxon>
        <taxon>Viridiplantae</taxon>
        <taxon>Streptophyta</taxon>
        <taxon>Embryophyta</taxon>
        <taxon>Tracheophyta</taxon>
        <taxon>Spermatophyta</taxon>
        <taxon>Magnoliopsida</taxon>
        <taxon>eudicotyledons</taxon>
        <taxon>Gunneridae</taxon>
        <taxon>Pentapetalae</taxon>
        <taxon>asterids</taxon>
        <taxon>campanulids</taxon>
        <taxon>Asterales</taxon>
        <taxon>Asteraceae</taxon>
        <taxon>Asteroideae</taxon>
        <taxon>Heliantheae alliance</taxon>
        <taxon>Heliantheae</taxon>
        <taxon>Ambrosia</taxon>
    </lineage>
</organism>
<comment type="caution">
    <text evidence="2">The sequence shown here is derived from an EMBL/GenBank/DDBJ whole genome shotgun (WGS) entry which is preliminary data.</text>
</comment>
<dbReference type="EMBL" id="JAMZMK010007713">
    <property type="protein sequence ID" value="KAI7743552.1"/>
    <property type="molecule type" value="Genomic_DNA"/>
</dbReference>
<dbReference type="AlphaFoldDB" id="A0AAD5CKJ8"/>
<reference evidence="2" key="1">
    <citation type="submission" date="2022-06" db="EMBL/GenBank/DDBJ databases">
        <title>Uncovering the hologenomic basis of an extraordinary plant invasion.</title>
        <authorList>
            <person name="Bieker V.C."/>
            <person name="Martin M.D."/>
            <person name="Gilbert T."/>
            <person name="Hodgins K."/>
            <person name="Battlay P."/>
            <person name="Petersen B."/>
            <person name="Wilson J."/>
        </authorList>
    </citation>
    <scope>NUCLEOTIDE SEQUENCE</scope>
    <source>
        <strain evidence="2">AA19_3_7</strain>
        <tissue evidence="2">Leaf</tissue>
    </source>
</reference>
<name>A0AAD5CKJ8_AMBAR</name>
<gene>
    <name evidence="2" type="ORF">M8C21_000751</name>
</gene>